<dbReference type="EnsemblMetazoa" id="BGLB008171-RB">
    <property type="protein sequence ID" value="BGLB008171-PB"/>
    <property type="gene ID" value="BGLB008171"/>
</dbReference>
<comment type="similarity">
    <text evidence="1">Belongs to the Nudix hydrolase family.</text>
</comment>
<dbReference type="AlphaFoldDB" id="A0A2C9JU97"/>
<evidence type="ECO:0000256" key="4">
    <source>
        <dbReference type="ARBA" id="ARBA00022801"/>
    </source>
</evidence>
<dbReference type="GO" id="GO:0006754">
    <property type="term" value="P:ATP biosynthetic process"/>
    <property type="evidence" value="ECO:0007669"/>
    <property type="project" value="TreeGrafter"/>
</dbReference>
<dbReference type="OrthoDB" id="276276at2759"/>
<keyword evidence="3" id="KW-0547">Nucleotide-binding</keyword>
<evidence type="ECO:0000256" key="5">
    <source>
        <dbReference type="ARBA" id="ARBA00032644"/>
    </source>
</evidence>
<dbReference type="PROSITE" id="PS51462">
    <property type="entry name" value="NUDIX"/>
    <property type="match status" value="1"/>
</dbReference>
<evidence type="ECO:0000259" key="6">
    <source>
        <dbReference type="PROSITE" id="PS51462"/>
    </source>
</evidence>
<dbReference type="STRING" id="6526.A0A2C9JU97"/>
<feature type="domain" description="Nudix hydrolase" evidence="6">
    <location>
        <begin position="18"/>
        <end position="150"/>
    </location>
</feature>
<dbReference type="GO" id="GO:0006167">
    <property type="term" value="P:AMP biosynthetic process"/>
    <property type="evidence" value="ECO:0007669"/>
    <property type="project" value="TreeGrafter"/>
</dbReference>
<dbReference type="CDD" id="cd03428">
    <property type="entry name" value="NUDIX_Ap4A_Nudt2"/>
    <property type="match status" value="1"/>
</dbReference>
<gene>
    <name evidence="7" type="primary">106068560</name>
</gene>
<evidence type="ECO:0000313" key="7">
    <source>
        <dbReference type="EnsemblMetazoa" id="BGLB008171-PB"/>
    </source>
</evidence>
<evidence type="ECO:0000256" key="2">
    <source>
        <dbReference type="ARBA" id="ARBA00018911"/>
    </source>
</evidence>
<dbReference type="GO" id="GO:0004081">
    <property type="term" value="F:bis(5'-nucleosyl)-tetraphosphatase (asymmetrical) activity"/>
    <property type="evidence" value="ECO:0007669"/>
    <property type="project" value="TreeGrafter"/>
</dbReference>
<organism evidence="7 8">
    <name type="scientific">Biomphalaria glabrata</name>
    <name type="common">Bloodfluke planorb</name>
    <name type="synonym">Freshwater snail</name>
    <dbReference type="NCBI Taxonomy" id="6526"/>
    <lineage>
        <taxon>Eukaryota</taxon>
        <taxon>Metazoa</taxon>
        <taxon>Spiralia</taxon>
        <taxon>Lophotrochozoa</taxon>
        <taxon>Mollusca</taxon>
        <taxon>Gastropoda</taxon>
        <taxon>Heterobranchia</taxon>
        <taxon>Euthyneura</taxon>
        <taxon>Panpulmonata</taxon>
        <taxon>Hygrophila</taxon>
        <taxon>Lymnaeoidea</taxon>
        <taxon>Planorbidae</taxon>
        <taxon>Biomphalaria</taxon>
    </lineage>
</organism>
<dbReference type="Gene3D" id="3.90.79.10">
    <property type="entry name" value="Nucleoside Triphosphate Pyrophosphohydrolase"/>
    <property type="match status" value="1"/>
</dbReference>
<dbReference type="InterPro" id="IPR051325">
    <property type="entry name" value="Nudix_hydrolase_domain"/>
</dbReference>
<reference evidence="7" key="1">
    <citation type="submission" date="2020-05" db="UniProtKB">
        <authorList>
            <consortium name="EnsemblMetazoa"/>
        </authorList>
    </citation>
    <scope>IDENTIFICATION</scope>
    <source>
        <strain evidence="7">BB02</strain>
    </source>
</reference>
<dbReference type="InterPro" id="IPR003565">
    <property type="entry name" value="Tetra_PHTase"/>
</dbReference>
<dbReference type="InterPro" id="IPR000086">
    <property type="entry name" value="NUDIX_hydrolase_dom"/>
</dbReference>
<dbReference type="RefSeq" id="XP_013083426.2">
    <property type="nucleotide sequence ID" value="XM_013227972.2"/>
</dbReference>
<protein>
    <recommendedName>
        <fullName evidence="2">Bis(5'-nucleosyl)-tetraphosphatase [asymmetrical]</fullName>
    </recommendedName>
    <alternativeName>
        <fullName evidence="5">Diadenosine 5',5'''-P1,P4-tetraphosphate asymmetrical hydrolase</fullName>
    </alternativeName>
</protein>
<dbReference type="GO" id="GO:0000166">
    <property type="term" value="F:nucleotide binding"/>
    <property type="evidence" value="ECO:0007669"/>
    <property type="project" value="UniProtKB-KW"/>
</dbReference>
<dbReference type="PROSITE" id="PS00893">
    <property type="entry name" value="NUDIX_BOX"/>
    <property type="match status" value="1"/>
</dbReference>
<dbReference type="VEuPathDB" id="VectorBase:BGLB008171"/>
<dbReference type="Proteomes" id="UP000076420">
    <property type="component" value="Unassembled WGS sequence"/>
</dbReference>
<dbReference type="SUPFAM" id="SSF55811">
    <property type="entry name" value="Nudix"/>
    <property type="match status" value="1"/>
</dbReference>
<evidence type="ECO:0000256" key="3">
    <source>
        <dbReference type="ARBA" id="ARBA00022741"/>
    </source>
</evidence>
<proteinExistence type="inferred from homology"/>
<sequence>MHQIHFPQHRMSSTTITNYLVAAGLLIYRRLHNKFEYLLLQTSYGEHHWTPPKGHVDPGESEWETALRETEEESGYKQEQLNILKNFEHSLNYVVKNKPKRVVYWLAELKDSSTPVRLSEEHQDYKWAELEEACQLVKYHDTINLLRAADLFLINMYKNK</sequence>
<dbReference type="PANTHER" id="PTHR21340">
    <property type="entry name" value="DIADENOSINE 5,5-P1,P4-TETRAPHOSPHATE PYROPHOSPHOHYDROLASE MUTT"/>
    <property type="match status" value="1"/>
</dbReference>
<evidence type="ECO:0000313" key="8">
    <source>
        <dbReference type="Proteomes" id="UP000076420"/>
    </source>
</evidence>
<dbReference type="KEGG" id="bgt:106068560"/>
<dbReference type="InterPro" id="IPR020084">
    <property type="entry name" value="NUDIX_hydrolase_CS"/>
</dbReference>
<dbReference type="InterPro" id="IPR015797">
    <property type="entry name" value="NUDIX_hydrolase-like_dom_sf"/>
</dbReference>
<keyword evidence="4" id="KW-0378">Hydrolase</keyword>
<dbReference type="PANTHER" id="PTHR21340:SF0">
    <property type="entry name" value="BIS(5'-NUCLEOSYL)-TETRAPHOSPHATASE [ASYMMETRICAL]"/>
    <property type="match status" value="1"/>
</dbReference>
<dbReference type="VEuPathDB" id="VectorBase:BGLAX_046080"/>
<name>A0A2C9JU97_BIOGL</name>
<accession>A0A2C9JU97</accession>
<dbReference type="PRINTS" id="PR01405">
    <property type="entry name" value="TETRPHPHTASE"/>
</dbReference>
<evidence type="ECO:0000256" key="1">
    <source>
        <dbReference type="ARBA" id="ARBA00005582"/>
    </source>
</evidence>
<dbReference type="Pfam" id="PF00293">
    <property type="entry name" value="NUDIX"/>
    <property type="match status" value="1"/>
</dbReference>